<reference evidence="1 2" key="1">
    <citation type="submission" date="2019-01" db="EMBL/GenBank/DDBJ databases">
        <title>A draft genome assembly of the solar-powered sea slug Elysia chlorotica.</title>
        <authorList>
            <person name="Cai H."/>
            <person name="Li Q."/>
            <person name="Fang X."/>
            <person name="Li J."/>
            <person name="Curtis N.E."/>
            <person name="Altenburger A."/>
            <person name="Shibata T."/>
            <person name="Feng M."/>
            <person name="Maeda T."/>
            <person name="Schwartz J.A."/>
            <person name="Shigenobu S."/>
            <person name="Lundholm N."/>
            <person name="Nishiyama T."/>
            <person name="Yang H."/>
            <person name="Hasebe M."/>
            <person name="Li S."/>
            <person name="Pierce S.K."/>
            <person name="Wang J."/>
        </authorList>
    </citation>
    <scope>NUCLEOTIDE SEQUENCE [LARGE SCALE GENOMIC DNA]</scope>
    <source>
        <strain evidence="1">EC2010</strain>
        <tissue evidence="1">Whole organism of an adult</tissue>
    </source>
</reference>
<dbReference type="EMBL" id="RQTK01000131">
    <property type="protein sequence ID" value="RUS86664.1"/>
    <property type="molecule type" value="Genomic_DNA"/>
</dbReference>
<organism evidence="1 2">
    <name type="scientific">Elysia chlorotica</name>
    <name type="common">Eastern emerald elysia</name>
    <name type="synonym">Sea slug</name>
    <dbReference type="NCBI Taxonomy" id="188477"/>
    <lineage>
        <taxon>Eukaryota</taxon>
        <taxon>Metazoa</taxon>
        <taxon>Spiralia</taxon>
        <taxon>Lophotrochozoa</taxon>
        <taxon>Mollusca</taxon>
        <taxon>Gastropoda</taxon>
        <taxon>Heterobranchia</taxon>
        <taxon>Euthyneura</taxon>
        <taxon>Panpulmonata</taxon>
        <taxon>Sacoglossa</taxon>
        <taxon>Placobranchoidea</taxon>
        <taxon>Plakobranchidae</taxon>
        <taxon>Elysia</taxon>
    </lineage>
</organism>
<comment type="caution">
    <text evidence="1">The sequence shown here is derived from an EMBL/GenBank/DDBJ whole genome shotgun (WGS) entry which is preliminary data.</text>
</comment>
<sequence>MVISSMLLSSSQSEYTPFPSSFFDHTYSKNSNMSGNPLPMEAADVSMFPQTPDIVKENGAQTETSCSSKRLVNCHNSNQESQMICDFDFDDLDLSLSDFDMETESGANGSFQEFVDTALSLSSSADASVTSGSASSFAANMGREETRSFALSSVFTSDSMCLHNTPSLMTQTEAPYSRTFPSEDFTSQSQSQTPIPTKNFSCSDIEGDGSVLCVYSSCQRDETTLSSSTSRTKLKPGDYLPPLYIDTQNYGNLTDSSLPFQEGLSERVSPDFPPEQYPIASGVDNQLSNPSVHVSSLSTSTTTTSASATMCNGSSCVLTPLSLTDLSHSNAKKSSGQQEKEMEELSDSCLMETPSDQFGDSVEDLDLESVTDLKKYLSEAKLDLRTLDTPFSEHSSFSTSACSCYPQCKCDSQTSTHQRSSDKSLHEKDTNTLSVSGLRLSILDDFSSKHDLISWIDTCAFDETPTPPISPGLSPDWRKTTDVHTTRRTSKHETNILDFFSDDNAHAFFLSDDSAVCQMHVSQFI</sequence>
<proteinExistence type="predicted"/>
<evidence type="ECO:0000313" key="2">
    <source>
        <dbReference type="Proteomes" id="UP000271974"/>
    </source>
</evidence>
<evidence type="ECO:0000313" key="1">
    <source>
        <dbReference type="EMBL" id="RUS86664.1"/>
    </source>
</evidence>
<dbReference type="Proteomes" id="UP000271974">
    <property type="component" value="Unassembled WGS sequence"/>
</dbReference>
<dbReference type="AlphaFoldDB" id="A0A433TYK5"/>
<name>A0A433TYK5_ELYCH</name>
<gene>
    <name evidence="1" type="ORF">EGW08_005538</name>
</gene>
<protein>
    <submittedName>
        <fullName evidence="1">Uncharacterized protein</fullName>
    </submittedName>
</protein>
<dbReference type="OrthoDB" id="6161470at2759"/>
<accession>A0A433TYK5</accession>
<keyword evidence="2" id="KW-1185">Reference proteome</keyword>